<feature type="transmembrane region" description="Helical" evidence="1">
    <location>
        <begin position="6"/>
        <end position="28"/>
    </location>
</feature>
<evidence type="ECO:0000256" key="1">
    <source>
        <dbReference type="SAM" id="Phobius"/>
    </source>
</evidence>
<organism evidence="2 3">
    <name type="scientific">Lacicoccus qingdaonensis</name>
    <dbReference type="NCBI Taxonomy" id="576118"/>
    <lineage>
        <taxon>Bacteria</taxon>
        <taxon>Bacillati</taxon>
        <taxon>Bacillota</taxon>
        <taxon>Bacilli</taxon>
        <taxon>Bacillales</taxon>
        <taxon>Salinicoccaceae</taxon>
        <taxon>Lacicoccus</taxon>
    </lineage>
</organism>
<keyword evidence="3" id="KW-1185">Reference proteome</keyword>
<dbReference type="EMBL" id="FNFY01000003">
    <property type="protein sequence ID" value="SDK42509.1"/>
    <property type="molecule type" value="Genomic_DNA"/>
</dbReference>
<reference evidence="3" key="1">
    <citation type="submission" date="2016-10" db="EMBL/GenBank/DDBJ databases">
        <authorList>
            <person name="Varghese N."/>
            <person name="Submissions S."/>
        </authorList>
    </citation>
    <scope>NUCLEOTIDE SEQUENCE [LARGE SCALE GENOMIC DNA]</scope>
    <source>
        <strain evidence="3">CGMCC 1.8895</strain>
    </source>
</reference>
<accession>A0A1G9BSS3</accession>
<proteinExistence type="predicted"/>
<dbReference type="AlphaFoldDB" id="A0A1G9BSS3"/>
<evidence type="ECO:0000313" key="3">
    <source>
        <dbReference type="Proteomes" id="UP000199008"/>
    </source>
</evidence>
<keyword evidence="1" id="KW-0812">Transmembrane</keyword>
<gene>
    <name evidence="2" type="ORF">SAMN05216216_10393</name>
</gene>
<protein>
    <submittedName>
        <fullName evidence="2">Uncharacterized protein</fullName>
    </submittedName>
</protein>
<sequence>MYVKLIYNFNIMKSTAEIFCGAFMFNLFNHTFNMQNIRYQVVP</sequence>
<keyword evidence="1" id="KW-1133">Transmembrane helix</keyword>
<keyword evidence="1" id="KW-0472">Membrane</keyword>
<evidence type="ECO:0000313" key="2">
    <source>
        <dbReference type="EMBL" id="SDK42509.1"/>
    </source>
</evidence>
<name>A0A1G9BSS3_9BACL</name>
<dbReference type="Proteomes" id="UP000199008">
    <property type="component" value="Unassembled WGS sequence"/>
</dbReference>